<dbReference type="AlphaFoldDB" id="A0A7W7Y0H2"/>
<reference evidence="1 2" key="1">
    <citation type="submission" date="2020-08" db="EMBL/GenBank/DDBJ databases">
        <title>Genomic Encyclopedia of Type Strains, Phase IV (KMG-IV): sequencing the most valuable type-strain genomes for metagenomic binning, comparative biology and taxonomic classification.</title>
        <authorList>
            <person name="Goeker M."/>
        </authorList>
    </citation>
    <scope>NUCLEOTIDE SEQUENCE [LARGE SCALE GENOMIC DNA]</scope>
    <source>
        <strain evidence="1 2">DSM 25897</strain>
    </source>
</reference>
<gene>
    <name evidence="1" type="ORF">HNQ58_001743</name>
</gene>
<proteinExistence type="predicted"/>
<protein>
    <submittedName>
        <fullName evidence="1">Uncharacterized protein</fullName>
    </submittedName>
</protein>
<organism evidence="1 2">
    <name type="scientific">Rehaibacterium terrae</name>
    <dbReference type="NCBI Taxonomy" id="1341696"/>
    <lineage>
        <taxon>Bacteria</taxon>
        <taxon>Pseudomonadati</taxon>
        <taxon>Pseudomonadota</taxon>
        <taxon>Gammaproteobacteria</taxon>
        <taxon>Lysobacterales</taxon>
        <taxon>Lysobacteraceae</taxon>
        <taxon>Rehaibacterium</taxon>
    </lineage>
</organism>
<evidence type="ECO:0000313" key="2">
    <source>
        <dbReference type="Proteomes" id="UP000519004"/>
    </source>
</evidence>
<accession>A0A7W7Y0H2</accession>
<sequence length="189" mass="19636">MNRRGAIAYTAADFVAGHPPLMPRTAFVAALILFSLGTTEAVATDCAGSAVPLPLPVRPTAIPPVAHELPGTGSQLGEPRGLLARYSDESQSVDRVLMRSRLKACRQAAAADPGAGYTPRTEFDNTPYRFNARKGFTAAEFEAWMKEKGIRIVNGRAVIGGAPQPAEAAAQPAAATATTQCAQGAASAC</sequence>
<name>A0A7W7Y0H2_9GAMM</name>
<evidence type="ECO:0000313" key="1">
    <source>
        <dbReference type="EMBL" id="MBB5015833.1"/>
    </source>
</evidence>
<keyword evidence="2" id="KW-1185">Reference proteome</keyword>
<comment type="caution">
    <text evidence="1">The sequence shown here is derived from an EMBL/GenBank/DDBJ whole genome shotgun (WGS) entry which is preliminary data.</text>
</comment>
<dbReference type="EMBL" id="JACHHX010000011">
    <property type="protein sequence ID" value="MBB5015833.1"/>
    <property type="molecule type" value="Genomic_DNA"/>
</dbReference>
<dbReference type="Proteomes" id="UP000519004">
    <property type="component" value="Unassembled WGS sequence"/>
</dbReference>
<dbReference type="RefSeq" id="WP_246417253.1">
    <property type="nucleotide sequence ID" value="NZ_JACHHX010000011.1"/>
</dbReference>